<dbReference type="Gene3D" id="3.30.70.1450">
    <property type="entry name" value="Regulator of K+ conductance, C-terminal domain"/>
    <property type="match status" value="1"/>
</dbReference>
<dbReference type="PANTHER" id="PTHR43833:SF7">
    <property type="entry name" value="KTR SYSTEM POTASSIUM UPTAKE PROTEIN C"/>
    <property type="match status" value="1"/>
</dbReference>
<dbReference type="Gene3D" id="3.40.50.720">
    <property type="entry name" value="NAD(P)-binding Rossmann-like Domain"/>
    <property type="match status" value="1"/>
</dbReference>
<dbReference type="RefSeq" id="WP_166507770.1">
    <property type="nucleotide sequence ID" value="NZ_CP043026.1"/>
</dbReference>
<feature type="domain" description="RCK C-terminal" evidence="2">
    <location>
        <begin position="143"/>
        <end position="226"/>
    </location>
</feature>
<dbReference type="EMBL" id="CP043026">
    <property type="protein sequence ID" value="QEH61376.1"/>
    <property type="molecule type" value="Genomic_DNA"/>
</dbReference>
<dbReference type="SUPFAM" id="SSF51735">
    <property type="entry name" value="NAD(P)-binding Rossmann-fold domains"/>
    <property type="match status" value="1"/>
</dbReference>
<dbReference type="InterPro" id="IPR036291">
    <property type="entry name" value="NAD(P)-bd_dom_sf"/>
</dbReference>
<dbReference type="SUPFAM" id="SSF116726">
    <property type="entry name" value="TrkA C-terminal domain-like"/>
    <property type="match status" value="1"/>
</dbReference>
<dbReference type="InterPro" id="IPR036721">
    <property type="entry name" value="RCK_C_sf"/>
</dbReference>
<accession>A0A5B9Y3Y4</accession>
<dbReference type="PROSITE" id="PS51201">
    <property type="entry name" value="RCK_N"/>
    <property type="match status" value="1"/>
</dbReference>
<dbReference type="InterPro" id="IPR006037">
    <property type="entry name" value="RCK_C"/>
</dbReference>
<dbReference type="Pfam" id="PF02080">
    <property type="entry name" value="TrkA_C"/>
    <property type="match status" value="1"/>
</dbReference>
<evidence type="ECO:0000259" key="1">
    <source>
        <dbReference type="PROSITE" id="PS51201"/>
    </source>
</evidence>
<dbReference type="KEGG" id="schi:SCHIN_v1c01780"/>
<dbReference type="Proteomes" id="UP000323144">
    <property type="component" value="Chromosome"/>
</dbReference>
<protein>
    <submittedName>
        <fullName evidence="3">Potassium uptake protein KtrA</fullName>
    </submittedName>
</protein>
<evidence type="ECO:0000313" key="3">
    <source>
        <dbReference type="EMBL" id="QEH61376.1"/>
    </source>
</evidence>
<dbReference type="AlphaFoldDB" id="A0A5B9Y3Y4"/>
<sequence>MAKKKSFAIIGASNFGLSVAKTLDEKRQNIKIFDINEEKLNLHLSDFEAGEAIVLDSTNKNALEKNGIAQFDCVIVAFGSDMEASILTVLNLIDLEVENIIVSARDKHHKRILLALGIEEDKIIIPDVLAGRLIATKSLFDIDGDVQSTDGEYSFTHIMVKNEEVFDKTINEAGLSTNKDFNIVQIKRNGKVVIPDEYTVLKEDDFIVMFAKNNMVNDLILKIRGEMEEE</sequence>
<evidence type="ECO:0000259" key="2">
    <source>
        <dbReference type="PROSITE" id="PS51202"/>
    </source>
</evidence>
<dbReference type="PROSITE" id="PS51202">
    <property type="entry name" value="RCK_C"/>
    <property type="match status" value="1"/>
</dbReference>
<dbReference type="InterPro" id="IPR003148">
    <property type="entry name" value="RCK_N"/>
</dbReference>
<gene>
    <name evidence="3" type="primary">ktrA</name>
    <name evidence="3" type="ORF">SCHIN_v1c01780</name>
</gene>
<dbReference type="GO" id="GO:0006813">
    <property type="term" value="P:potassium ion transport"/>
    <property type="evidence" value="ECO:0007669"/>
    <property type="project" value="InterPro"/>
</dbReference>
<reference evidence="3 4" key="1">
    <citation type="submission" date="2019-08" db="EMBL/GenBank/DDBJ databases">
        <title>Complete genome sequence of Spiroplasma chinense CCH (DSM 19755).</title>
        <authorList>
            <person name="Shen H.-Y."/>
            <person name="Lin Y.-C."/>
            <person name="Chou L."/>
            <person name="Kuo C.-H."/>
        </authorList>
    </citation>
    <scope>NUCLEOTIDE SEQUENCE [LARGE SCALE GENOMIC DNA]</scope>
    <source>
        <strain evidence="3 4">CCH</strain>
    </source>
</reference>
<evidence type="ECO:0000313" key="4">
    <source>
        <dbReference type="Proteomes" id="UP000323144"/>
    </source>
</evidence>
<dbReference type="Pfam" id="PF02254">
    <property type="entry name" value="TrkA_N"/>
    <property type="match status" value="1"/>
</dbReference>
<dbReference type="GO" id="GO:0008324">
    <property type="term" value="F:monoatomic cation transmembrane transporter activity"/>
    <property type="evidence" value="ECO:0007669"/>
    <property type="project" value="InterPro"/>
</dbReference>
<name>A0A5B9Y3Y4_9MOLU</name>
<dbReference type="PANTHER" id="PTHR43833">
    <property type="entry name" value="POTASSIUM CHANNEL PROTEIN 2-RELATED-RELATED"/>
    <property type="match status" value="1"/>
</dbReference>
<dbReference type="InterPro" id="IPR050721">
    <property type="entry name" value="Trk_Ktr_HKT_K-transport"/>
</dbReference>
<keyword evidence="4" id="KW-1185">Reference proteome</keyword>
<feature type="domain" description="RCK N-terminal" evidence="1">
    <location>
        <begin position="4"/>
        <end position="124"/>
    </location>
</feature>
<proteinExistence type="predicted"/>
<organism evidence="3 4">
    <name type="scientific">Spiroplasma chinense</name>
    <dbReference type="NCBI Taxonomy" id="216932"/>
    <lineage>
        <taxon>Bacteria</taxon>
        <taxon>Bacillati</taxon>
        <taxon>Mycoplasmatota</taxon>
        <taxon>Mollicutes</taxon>
        <taxon>Entomoplasmatales</taxon>
        <taxon>Spiroplasmataceae</taxon>
        <taxon>Spiroplasma</taxon>
    </lineage>
</organism>